<dbReference type="Pfam" id="PF01075">
    <property type="entry name" value="Glyco_transf_9"/>
    <property type="match status" value="1"/>
</dbReference>
<evidence type="ECO:0000256" key="2">
    <source>
        <dbReference type="ARBA" id="ARBA00022679"/>
    </source>
</evidence>
<organism evidence="3">
    <name type="scientific">Escherichia coli</name>
    <dbReference type="NCBI Taxonomy" id="562"/>
    <lineage>
        <taxon>Bacteria</taxon>
        <taxon>Pseudomonadati</taxon>
        <taxon>Pseudomonadota</taxon>
        <taxon>Gammaproteobacteria</taxon>
        <taxon>Enterobacterales</taxon>
        <taxon>Enterobacteriaceae</taxon>
        <taxon>Escherichia</taxon>
    </lineage>
</organism>
<dbReference type="GO" id="GO:0009244">
    <property type="term" value="P:lipopolysaccharide core region biosynthetic process"/>
    <property type="evidence" value="ECO:0007669"/>
    <property type="project" value="TreeGrafter"/>
</dbReference>
<evidence type="ECO:0000313" key="3">
    <source>
        <dbReference type="EMBL" id="MHO05051.1"/>
    </source>
</evidence>
<dbReference type="EMBL" id="RNRV01000018">
    <property type="protein sequence ID" value="MHO05051.1"/>
    <property type="molecule type" value="Genomic_DNA"/>
</dbReference>
<comment type="caution">
    <text evidence="3">The sequence shown here is derived from an EMBL/GenBank/DDBJ whole genome shotgun (WGS) entry which is preliminary data.</text>
</comment>
<accession>A0A3L0X2K0</accession>
<evidence type="ECO:0000256" key="1">
    <source>
        <dbReference type="ARBA" id="ARBA00022676"/>
    </source>
</evidence>
<dbReference type="Gene3D" id="3.40.50.2000">
    <property type="entry name" value="Glycogen Phosphorylase B"/>
    <property type="match status" value="2"/>
</dbReference>
<dbReference type="SUPFAM" id="SSF53756">
    <property type="entry name" value="UDP-Glycosyltransferase/glycogen phosphorylase"/>
    <property type="match status" value="1"/>
</dbReference>
<keyword evidence="2 3" id="KW-0808">Transferase</keyword>
<dbReference type="PANTHER" id="PTHR30160:SF1">
    <property type="entry name" value="LIPOPOLYSACCHARIDE 1,2-N-ACETYLGLUCOSAMINETRANSFERASE-RELATED"/>
    <property type="match status" value="1"/>
</dbReference>
<keyword evidence="1" id="KW-0328">Glycosyltransferase</keyword>
<gene>
    <name evidence="3" type="ORF">D9F05_11795</name>
</gene>
<proteinExistence type="predicted"/>
<dbReference type="AlphaFoldDB" id="A0A3L0X2K0"/>
<dbReference type="InterPro" id="IPR051199">
    <property type="entry name" value="LPS_LOS_Heptosyltrfase"/>
</dbReference>
<dbReference type="GO" id="GO:0005829">
    <property type="term" value="C:cytosol"/>
    <property type="evidence" value="ECO:0007669"/>
    <property type="project" value="TreeGrafter"/>
</dbReference>
<reference evidence="3" key="1">
    <citation type="submission" date="2018-10" db="EMBL/GenBank/DDBJ databases">
        <authorList>
            <consortium name="NARMS: The National Antimicrobial Resistance Monitoring System"/>
        </authorList>
    </citation>
    <scope>NUCLEOTIDE SEQUENCE [LARGE SCALE GENOMIC DNA]</scope>
    <source>
        <strain evidence="3">CVM N17EC0388</strain>
    </source>
</reference>
<sequence>MSTLRDALRRFDGQRRCWTAGLERSLLAWLARRGKLPASNQPPQRILIIRSTNRIGNNLFLLPFLQQVRRAHPFAEIELVCSGGQLLPFLGDKQLQRIHQIRLQGKHLIPALPRLWHLRRQHYDSVYVPFASSTDHLIAAWVRASEKVGFDDARGDVLFDRLIAPDTHCHYAHQPLQLLGMHASQADQIELGSQLHAACPHLTALAQAHPGRPLFGFFTGARKGKGLSLPQWQRLLGDLRHHSPDALLIQLTDPASPLPQLGDMQVSLHTLSELTRFTGGLTLFVSCDTGPLHLAAASGVPCLGLFTQTDPARYGCLGVQHRNLVVNDRNAIALDPHWLAETLARQQTPRERQAPLSHVQYQQASRVLLLDGTGLPLGVKTGGQSQPF</sequence>
<dbReference type="InterPro" id="IPR002201">
    <property type="entry name" value="Glyco_trans_9"/>
</dbReference>
<dbReference type="GO" id="GO:0008713">
    <property type="term" value="F:ADP-heptose-lipopolysaccharide heptosyltransferase activity"/>
    <property type="evidence" value="ECO:0007669"/>
    <property type="project" value="TreeGrafter"/>
</dbReference>
<name>A0A3L0X2K0_ECOLX</name>
<protein>
    <submittedName>
        <fullName evidence="3">Lipopolysaccharide heptosyltransferase family protein</fullName>
    </submittedName>
</protein>
<dbReference type="PANTHER" id="PTHR30160">
    <property type="entry name" value="TETRAACYLDISACCHARIDE 4'-KINASE-RELATED"/>
    <property type="match status" value="1"/>
</dbReference>